<gene>
    <name evidence="2" type="ORF">EDS130_LOCUS31080</name>
    <name evidence="1" type="ORF">XAT740_LOCUS26005</name>
</gene>
<evidence type="ECO:0000313" key="1">
    <source>
        <dbReference type="EMBL" id="CAF1246158.1"/>
    </source>
</evidence>
<accession>A0A815EDE2</accession>
<evidence type="ECO:0000313" key="4">
    <source>
        <dbReference type="Proteomes" id="UP000663852"/>
    </source>
</evidence>
<reference evidence="2" key="1">
    <citation type="submission" date="2021-02" db="EMBL/GenBank/DDBJ databases">
        <authorList>
            <person name="Nowell W R."/>
        </authorList>
    </citation>
    <scope>NUCLEOTIDE SEQUENCE</scope>
</reference>
<name>A0A815EDE2_ADIRI</name>
<dbReference type="GO" id="GO:0003676">
    <property type="term" value="F:nucleic acid binding"/>
    <property type="evidence" value="ECO:0007669"/>
    <property type="project" value="InterPro"/>
</dbReference>
<evidence type="ECO:0008006" key="5">
    <source>
        <dbReference type="Google" id="ProtNLM"/>
    </source>
</evidence>
<comment type="caution">
    <text evidence="2">The sequence shown here is derived from an EMBL/GenBank/DDBJ whole genome shotgun (WGS) entry which is preliminary data.</text>
</comment>
<dbReference type="OrthoDB" id="106945at2759"/>
<organism evidence="2 4">
    <name type="scientific">Adineta ricciae</name>
    <name type="common">Rotifer</name>
    <dbReference type="NCBI Taxonomy" id="249248"/>
    <lineage>
        <taxon>Eukaryota</taxon>
        <taxon>Metazoa</taxon>
        <taxon>Spiralia</taxon>
        <taxon>Gnathifera</taxon>
        <taxon>Rotifera</taxon>
        <taxon>Eurotatoria</taxon>
        <taxon>Bdelloidea</taxon>
        <taxon>Adinetida</taxon>
        <taxon>Adinetidae</taxon>
        <taxon>Adineta</taxon>
    </lineage>
</organism>
<dbReference type="EMBL" id="CAJNOJ010000224">
    <property type="protein sequence ID" value="CAF1309892.1"/>
    <property type="molecule type" value="Genomic_DNA"/>
</dbReference>
<dbReference type="Proteomes" id="UP000663852">
    <property type="component" value="Unassembled WGS sequence"/>
</dbReference>
<evidence type="ECO:0000313" key="2">
    <source>
        <dbReference type="EMBL" id="CAF1309892.1"/>
    </source>
</evidence>
<dbReference type="Gene3D" id="3.30.420.10">
    <property type="entry name" value="Ribonuclease H-like superfamily/Ribonuclease H"/>
    <property type="match status" value="1"/>
</dbReference>
<sequence>MDSLLYQQLLTAHLIPHIPNHRRRTFYQDNIPLHKTPPMLTWFEENRSEFVDAPELRSKTTTKNELEQAINNGCDAIPQKVIQSYILHRPVQA</sequence>
<dbReference type="Proteomes" id="UP000663828">
    <property type="component" value="Unassembled WGS sequence"/>
</dbReference>
<evidence type="ECO:0000313" key="3">
    <source>
        <dbReference type="Proteomes" id="UP000663828"/>
    </source>
</evidence>
<dbReference type="InterPro" id="IPR036397">
    <property type="entry name" value="RNaseH_sf"/>
</dbReference>
<dbReference type="EMBL" id="CAJNOR010002086">
    <property type="protein sequence ID" value="CAF1246158.1"/>
    <property type="molecule type" value="Genomic_DNA"/>
</dbReference>
<proteinExistence type="predicted"/>
<keyword evidence="3" id="KW-1185">Reference proteome</keyword>
<dbReference type="AlphaFoldDB" id="A0A815EDE2"/>
<protein>
    <recommendedName>
        <fullName evidence="5">Tc1-like transposase DDE domain-containing protein</fullName>
    </recommendedName>
</protein>